<dbReference type="InterPro" id="IPR050109">
    <property type="entry name" value="HTH-type_TetR-like_transc_reg"/>
</dbReference>
<dbReference type="Gene3D" id="1.10.357.10">
    <property type="entry name" value="Tetracycline Repressor, domain 2"/>
    <property type="match status" value="1"/>
</dbReference>
<dbReference type="InterPro" id="IPR023772">
    <property type="entry name" value="DNA-bd_HTH_TetR-type_CS"/>
</dbReference>
<keyword evidence="1" id="KW-0805">Transcription regulation</keyword>
<name>A0ABX0H154_9ACTN</name>
<protein>
    <submittedName>
        <fullName evidence="6">TetR/AcrR family transcriptional regulator</fullName>
    </submittedName>
</protein>
<keyword evidence="3" id="KW-0804">Transcription</keyword>
<dbReference type="RefSeq" id="WP_166284185.1">
    <property type="nucleotide sequence ID" value="NZ_JAANNP010000046.1"/>
</dbReference>
<keyword evidence="7" id="KW-1185">Reference proteome</keyword>
<evidence type="ECO:0000256" key="4">
    <source>
        <dbReference type="PROSITE-ProRule" id="PRU00335"/>
    </source>
</evidence>
<evidence type="ECO:0000256" key="2">
    <source>
        <dbReference type="ARBA" id="ARBA00023125"/>
    </source>
</evidence>
<dbReference type="Proteomes" id="UP000800981">
    <property type="component" value="Unassembled WGS sequence"/>
</dbReference>
<dbReference type="InterPro" id="IPR001647">
    <property type="entry name" value="HTH_TetR"/>
</dbReference>
<dbReference type="InterPro" id="IPR009057">
    <property type="entry name" value="Homeodomain-like_sf"/>
</dbReference>
<dbReference type="PROSITE" id="PS50977">
    <property type="entry name" value="HTH_TETR_2"/>
    <property type="match status" value="1"/>
</dbReference>
<keyword evidence="2 4" id="KW-0238">DNA-binding</keyword>
<reference evidence="6 7" key="1">
    <citation type="submission" date="2020-03" db="EMBL/GenBank/DDBJ databases">
        <title>Two novel Motilibacter sp.</title>
        <authorList>
            <person name="Liu S."/>
        </authorList>
    </citation>
    <scope>NUCLEOTIDE SEQUENCE [LARGE SCALE GENOMIC DNA]</scope>
    <source>
        <strain evidence="6 7">E257</strain>
    </source>
</reference>
<feature type="DNA-binding region" description="H-T-H motif" evidence="4">
    <location>
        <begin position="36"/>
        <end position="55"/>
    </location>
</feature>
<organism evidence="6 7">
    <name type="scientific">Motilibacter deserti</name>
    <dbReference type="NCBI Taxonomy" id="2714956"/>
    <lineage>
        <taxon>Bacteria</taxon>
        <taxon>Bacillati</taxon>
        <taxon>Actinomycetota</taxon>
        <taxon>Actinomycetes</taxon>
        <taxon>Motilibacterales</taxon>
        <taxon>Motilibacteraceae</taxon>
        <taxon>Motilibacter</taxon>
    </lineage>
</organism>
<gene>
    <name evidence="6" type="ORF">G9H71_18060</name>
</gene>
<proteinExistence type="predicted"/>
<evidence type="ECO:0000259" key="5">
    <source>
        <dbReference type="PROSITE" id="PS50977"/>
    </source>
</evidence>
<evidence type="ECO:0000256" key="3">
    <source>
        <dbReference type="ARBA" id="ARBA00023163"/>
    </source>
</evidence>
<dbReference type="PANTHER" id="PTHR30055:SF234">
    <property type="entry name" value="HTH-TYPE TRANSCRIPTIONAL REGULATOR BETI"/>
    <property type="match status" value="1"/>
</dbReference>
<evidence type="ECO:0000256" key="1">
    <source>
        <dbReference type="ARBA" id="ARBA00023015"/>
    </source>
</evidence>
<comment type="caution">
    <text evidence="6">The sequence shown here is derived from an EMBL/GenBank/DDBJ whole genome shotgun (WGS) entry which is preliminary data.</text>
</comment>
<evidence type="ECO:0000313" key="7">
    <source>
        <dbReference type="Proteomes" id="UP000800981"/>
    </source>
</evidence>
<dbReference type="Pfam" id="PF00440">
    <property type="entry name" value="TetR_N"/>
    <property type="match status" value="1"/>
</dbReference>
<dbReference type="PRINTS" id="PR00455">
    <property type="entry name" value="HTHTETR"/>
</dbReference>
<dbReference type="EMBL" id="JAANNP010000046">
    <property type="protein sequence ID" value="NHC15690.1"/>
    <property type="molecule type" value="Genomic_DNA"/>
</dbReference>
<dbReference type="PROSITE" id="PS01081">
    <property type="entry name" value="HTH_TETR_1"/>
    <property type="match status" value="1"/>
</dbReference>
<sequence>MEETTGRRERKKLATRQAILDAARPLFLERGFDPVTIAEIAEAADVSVATVFNHFRTKEDIVFWNQPADERALADAVRSAATGEPVVDAVRRYEEQRLAAKQEPQAMTGYRRFLVVLAGSETLRARDRWIEVRRREELHAALAETLGDSTTAVEVELLAGQLVAAHRAIDTVVRRGVLAEDRPAKVHRAAMAAVDLVFGALDVGVRGYRAAEQRGLVDAPAG</sequence>
<dbReference type="SUPFAM" id="SSF46689">
    <property type="entry name" value="Homeodomain-like"/>
    <property type="match status" value="1"/>
</dbReference>
<feature type="domain" description="HTH tetR-type" evidence="5">
    <location>
        <begin position="13"/>
        <end position="73"/>
    </location>
</feature>
<dbReference type="PANTHER" id="PTHR30055">
    <property type="entry name" value="HTH-TYPE TRANSCRIPTIONAL REGULATOR RUTR"/>
    <property type="match status" value="1"/>
</dbReference>
<accession>A0ABX0H154</accession>
<dbReference type="Gene3D" id="1.10.10.60">
    <property type="entry name" value="Homeodomain-like"/>
    <property type="match status" value="1"/>
</dbReference>
<evidence type="ECO:0000313" key="6">
    <source>
        <dbReference type="EMBL" id="NHC15690.1"/>
    </source>
</evidence>